<dbReference type="InterPro" id="IPR014001">
    <property type="entry name" value="Helicase_ATP-bd"/>
</dbReference>
<evidence type="ECO:0000259" key="6">
    <source>
        <dbReference type="PROSITE" id="PS51194"/>
    </source>
</evidence>
<reference evidence="7" key="1">
    <citation type="submission" date="2020-04" db="EMBL/GenBank/DDBJ databases">
        <authorList>
            <person name="Brown S."/>
        </authorList>
    </citation>
    <scope>NUCLEOTIDE SEQUENCE</scope>
    <source>
        <strain evidence="7">DJ015</strain>
    </source>
</reference>
<dbReference type="Pfam" id="PF00270">
    <property type="entry name" value="DEAD"/>
    <property type="match status" value="1"/>
</dbReference>
<dbReference type="GO" id="GO:0003676">
    <property type="term" value="F:nucleic acid binding"/>
    <property type="evidence" value="ECO:0007669"/>
    <property type="project" value="InterPro"/>
</dbReference>
<keyword evidence="1" id="KW-0547">Nucleotide-binding</keyword>
<dbReference type="SMART" id="SM00490">
    <property type="entry name" value="HELICc"/>
    <property type="match status" value="1"/>
</dbReference>
<dbReference type="PROSITE" id="PS51192">
    <property type="entry name" value="HELICASE_ATP_BIND_1"/>
    <property type="match status" value="1"/>
</dbReference>
<keyword evidence="3 7" id="KW-0347">Helicase</keyword>
<dbReference type="GO" id="GO:0016787">
    <property type="term" value="F:hydrolase activity"/>
    <property type="evidence" value="ECO:0007669"/>
    <property type="project" value="UniProtKB-KW"/>
</dbReference>
<dbReference type="Gene3D" id="3.40.50.300">
    <property type="entry name" value="P-loop containing nucleotide triphosphate hydrolases"/>
    <property type="match status" value="2"/>
</dbReference>
<name>A0AAW3WGH4_CLOBE</name>
<organism evidence="7 8">
    <name type="scientific">Clostridium beijerinckii</name>
    <name type="common">Clostridium MP</name>
    <dbReference type="NCBI Taxonomy" id="1520"/>
    <lineage>
        <taxon>Bacteria</taxon>
        <taxon>Bacillati</taxon>
        <taxon>Bacillota</taxon>
        <taxon>Clostridia</taxon>
        <taxon>Eubacteriales</taxon>
        <taxon>Clostridiaceae</taxon>
        <taxon>Clostridium</taxon>
    </lineage>
</organism>
<keyword evidence="4" id="KW-0067">ATP-binding</keyword>
<dbReference type="PANTHER" id="PTHR47961:SF6">
    <property type="entry name" value="DNA-DIRECTED DNA POLYMERASE"/>
    <property type="match status" value="1"/>
</dbReference>
<evidence type="ECO:0000313" key="8">
    <source>
        <dbReference type="Proteomes" id="UP001194098"/>
    </source>
</evidence>
<dbReference type="SUPFAM" id="SSF52540">
    <property type="entry name" value="P-loop containing nucleoside triphosphate hydrolases"/>
    <property type="match status" value="2"/>
</dbReference>
<dbReference type="AlphaFoldDB" id="A0AAW3WGH4"/>
<feature type="domain" description="Helicase C-terminal" evidence="6">
    <location>
        <begin position="532"/>
        <end position="722"/>
    </location>
</feature>
<dbReference type="PROSITE" id="PS51194">
    <property type="entry name" value="HELICASE_CTER"/>
    <property type="match status" value="1"/>
</dbReference>
<gene>
    <name evidence="7" type="ORF">HGI39_24645</name>
</gene>
<dbReference type="EMBL" id="JABAGV010000126">
    <property type="protein sequence ID" value="MBC2477816.1"/>
    <property type="molecule type" value="Genomic_DNA"/>
</dbReference>
<evidence type="ECO:0000256" key="3">
    <source>
        <dbReference type="ARBA" id="ARBA00022806"/>
    </source>
</evidence>
<dbReference type="PANTHER" id="PTHR47961">
    <property type="entry name" value="DNA POLYMERASE THETA, PUTATIVE (AFU_ORTHOLOGUE AFUA_1G05260)-RELATED"/>
    <property type="match status" value="1"/>
</dbReference>
<evidence type="ECO:0000256" key="2">
    <source>
        <dbReference type="ARBA" id="ARBA00022801"/>
    </source>
</evidence>
<dbReference type="InterPro" id="IPR027417">
    <property type="entry name" value="P-loop_NTPase"/>
</dbReference>
<evidence type="ECO:0000256" key="1">
    <source>
        <dbReference type="ARBA" id="ARBA00022741"/>
    </source>
</evidence>
<dbReference type="SMART" id="SM00487">
    <property type="entry name" value="DEXDc"/>
    <property type="match status" value="1"/>
</dbReference>
<comment type="caution">
    <text evidence="7">The sequence shown here is derived from an EMBL/GenBank/DDBJ whole genome shotgun (WGS) entry which is preliminary data.</text>
</comment>
<reference evidence="7" key="2">
    <citation type="journal article" date="2022" name="Nat. Biotechnol.">
        <title>Carbon-negative production of acetone and isopropanol by gas fermentation at industrial pilot scale.</title>
        <authorList>
            <person name="Liew F.E."/>
            <person name="Nogle R."/>
            <person name="Abdalla T."/>
            <person name="Rasor B.J."/>
            <person name="Canter C."/>
            <person name="Jensen R.O."/>
            <person name="Wang L."/>
            <person name="Strutz J."/>
            <person name="Chirania P."/>
            <person name="De Tissera S."/>
            <person name="Mueller A.P."/>
            <person name="Ruan Z."/>
            <person name="Gao A."/>
            <person name="Tran L."/>
            <person name="Engle N.L."/>
            <person name="Bromley J.C."/>
            <person name="Daniell J."/>
            <person name="Conrado R."/>
            <person name="Tschaplinski T.J."/>
            <person name="Giannone R.J."/>
            <person name="Hettich R.L."/>
            <person name="Karim A.S."/>
            <person name="Simpson S.D."/>
            <person name="Brown S.D."/>
            <person name="Leang C."/>
            <person name="Jewett M.C."/>
            <person name="Kopke M."/>
        </authorList>
    </citation>
    <scope>NUCLEOTIDE SEQUENCE</scope>
    <source>
        <strain evidence="7">DJ015</strain>
    </source>
</reference>
<protein>
    <submittedName>
        <fullName evidence="7">DEAD/DEAH box helicase</fullName>
    </submittedName>
</protein>
<dbReference type="GO" id="GO:0004386">
    <property type="term" value="F:helicase activity"/>
    <property type="evidence" value="ECO:0007669"/>
    <property type="project" value="UniProtKB-KW"/>
</dbReference>
<evidence type="ECO:0000259" key="5">
    <source>
        <dbReference type="PROSITE" id="PS51192"/>
    </source>
</evidence>
<dbReference type="Proteomes" id="UP001194098">
    <property type="component" value="Unassembled WGS sequence"/>
</dbReference>
<evidence type="ECO:0000256" key="4">
    <source>
        <dbReference type="ARBA" id="ARBA00022840"/>
    </source>
</evidence>
<dbReference type="GO" id="GO:0005524">
    <property type="term" value="F:ATP binding"/>
    <property type="evidence" value="ECO:0007669"/>
    <property type="project" value="UniProtKB-KW"/>
</dbReference>
<dbReference type="Pfam" id="PF00271">
    <property type="entry name" value="Helicase_C"/>
    <property type="match status" value="1"/>
</dbReference>
<dbReference type="InterPro" id="IPR001650">
    <property type="entry name" value="Helicase_C-like"/>
</dbReference>
<dbReference type="RefSeq" id="WP_171780305.1">
    <property type="nucleotide sequence ID" value="NZ_JABAGV010000126.1"/>
</dbReference>
<proteinExistence type="predicted"/>
<evidence type="ECO:0000313" key="7">
    <source>
        <dbReference type="EMBL" id="MBC2477816.1"/>
    </source>
</evidence>
<keyword evidence="2" id="KW-0378">Hydrolase</keyword>
<accession>A0AAW3WGH4</accession>
<dbReference type="InterPro" id="IPR011545">
    <property type="entry name" value="DEAD/DEAH_box_helicase_dom"/>
</dbReference>
<feature type="domain" description="Helicase ATP-binding" evidence="5">
    <location>
        <begin position="283"/>
        <end position="459"/>
    </location>
</feature>
<sequence length="1115" mass="129501">MNRLSKMNDILKGLNEFKDSEEIHDAVNELHFVMTRYFLNGDIEKFNYQQIESLREIAFVLFDLTMQKSFIEKMEDEIKSIQNLNIFILEQVCKAYYLDIENNKRVFIEQLFVTVSCSVLNDNPSKAYVLYNKYLKDNQEFNSLDSTIYKLIIQFIAGDYVGFNKEYNDVKRLEELEEDLDILLQAVHALNILIDIMKYGRINNILEVENIFKEIYQKSINYNLYSNIWIMKILMKVANKKFERSLWRNLSEDISRQGIMALIMSSKNPTIELWKHQIEILNKGLLKLDVNNIIDMPTSSGKTLIALMTIIKILEVSEESTCVYVVPTNALLNQIKNDIGNVLTKLDYLVKVYSSGYDSNIFEETNEFKVNTRVVVVTQEKLDSLIRKKEEFIDRCKLFIFDEFHNIESGGRGFIIEAIIAKIKLLSIGDNPKILLLSAVLPNVDTFSKWIGQDKTTTYSNHICRPTSQVKNIAYFNSVFLEEKRGKYKEEVSIKSAIYYGKNDWRLLDKSKFIRHIKNKNDKYSTNNLNCDLAEMYCKMGNVLIYTPNKKWFGSFTKKIINKQINLNDNEQDRLNILADYVANYLTEKNDLVKLLRKGIAYHHRDLPSGVKYVIESAFKEGLIKVLAATTTLAQGLNFPITTIIVGGLYQGDSKMLLSEFHNLIGRCGRAMRETEGYVVVPIKGDNQKTLKNKINNLKDEYLFSEPIGILSSLDFLVNSLDKPVAELTQKEIKLLRIYNSIIFDLMENGIFDSEEGYDLYIEELLFSAYSSIEKIDKLKSFTKRMVIKISEQVQNISNQIRSVLTRSGLCTSSSIKIYESINKIMESEDIDINSENNIKKLLIIFRDISEYSINESEDLIYNCLYSWINLDGTLDISAKYFKSDLDKTNRFISNVIIYKAAWFFSVVTSVYEAIIISKSDTDIIDISKQIQSLQRFKNLSGFIKSGVNDSTLVKILSETLIDREFLIKTTNIFDLHTNIEELEYFYEWSKTVSLTNAIYGEVSISKYESEQWNKFKNRMQEYHKFKEYSGIFYIDIEFDKKIDDILSYKGQPIKILVEKNDENTVSANVYTLNKNKIGKLDLDTYFLVINQYKESYLWASISNDDKLRANIFII</sequence>
<dbReference type="InterPro" id="IPR050474">
    <property type="entry name" value="Hel308_SKI2-like"/>
</dbReference>